<comment type="caution">
    <text evidence="2">The sequence shown here is derived from an EMBL/GenBank/DDBJ whole genome shotgun (WGS) entry which is preliminary data.</text>
</comment>
<feature type="compositionally biased region" description="Basic and acidic residues" evidence="1">
    <location>
        <begin position="47"/>
        <end position="61"/>
    </location>
</feature>
<gene>
    <name evidence="2" type="ORF">D7V93_03435</name>
</gene>
<dbReference type="Proteomes" id="UP000272888">
    <property type="component" value="Unassembled WGS sequence"/>
</dbReference>
<accession>A0A3A8QEL4</accession>
<protein>
    <submittedName>
        <fullName evidence="2">Uncharacterized protein</fullName>
    </submittedName>
</protein>
<keyword evidence="3" id="KW-1185">Reference proteome</keyword>
<evidence type="ECO:0000313" key="3">
    <source>
        <dbReference type="Proteomes" id="UP000272888"/>
    </source>
</evidence>
<evidence type="ECO:0000256" key="1">
    <source>
        <dbReference type="SAM" id="MobiDB-lite"/>
    </source>
</evidence>
<dbReference type="RefSeq" id="WP_120641985.1">
    <property type="nucleotide sequence ID" value="NZ_RAWB01000020.1"/>
</dbReference>
<dbReference type="PROSITE" id="PS51257">
    <property type="entry name" value="PROKAR_LIPOPROTEIN"/>
    <property type="match status" value="1"/>
</dbReference>
<evidence type="ECO:0000313" key="2">
    <source>
        <dbReference type="EMBL" id="RKH67133.1"/>
    </source>
</evidence>
<organism evidence="2 3">
    <name type="scientific">Corallococcus llansteffanensis</name>
    <dbReference type="NCBI Taxonomy" id="2316731"/>
    <lineage>
        <taxon>Bacteria</taxon>
        <taxon>Pseudomonadati</taxon>
        <taxon>Myxococcota</taxon>
        <taxon>Myxococcia</taxon>
        <taxon>Myxococcales</taxon>
        <taxon>Cystobacterineae</taxon>
        <taxon>Myxococcaceae</taxon>
        <taxon>Corallococcus</taxon>
    </lineage>
</organism>
<dbReference type="EMBL" id="RAWB01000020">
    <property type="protein sequence ID" value="RKH67133.1"/>
    <property type="molecule type" value="Genomic_DNA"/>
</dbReference>
<dbReference type="AlphaFoldDB" id="A0A3A8QEL4"/>
<name>A0A3A8QEL4_9BACT</name>
<proteinExistence type="predicted"/>
<sequence>MRPLLFVMVVGVLAACSDKPPVSPLPTTDAGVQVPSGVEQPGTLERPPGDRLPEDLKPPAR</sequence>
<feature type="region of interest" description="Disordered" evidence="1">
    <location>
        <begin position="17"/>
        <end position="61"/>
    </location>
</feature>
<reference evidence="3" key="1">
    <citation type="submission" date="2018-09" db="EMBL/GenBank/DDBJ databases">
        <authorList>
            <person name="Livingstone P.G."/>
            <person name="Whitworth D.E."/>
        </authorList>
    </citation>
    <scope>NUCLEOTIDE SEQUENCE [LARGE SCALE GENOMIC DNA]</scope>
    <source>
        <strain evidence="3">CA051B</strain>
    </source>
</reference>